<evidence type="ECO:0000256" key="6">
    <source>
        <dbReference type="ARBA" id="ARBA00022723"/>
    </source>
</evidence>
<keyword evidence="4" id="KW-0645">Protease</keyword>
<sequence>MTGVLRWGRVEVTGGFLLLGALLIYLDRSGLTLWAAVSIFFHELGHVAALKLWGGRVALVRLSCVGVELRQAAGGPGSPLARAAVALAGPLASVGLAFGAAGLGERFYLLAGLSLGQGAFNLLPLPVLDGGRALEALAGRQVSGVLAAVTGLLLITAGVCLLVQYENPTLLLTGLWLTLPAGIWKREKIPCNWGKGVIEYRSLNKGWSSAA</sequence>
<dbReference type="GO" id="GO:0016020">
    <property type="term" value="C:membrane"/>
    <property type="evidence" value="ECO:0007669"/>
    <property type="project" value="UniProtKB-SubCell"/>
</dbReference>
<evidence type="ECO:0000256" key="8">
    <source>
        <dbReference type="ARBA" id="ARBA00022833"/>
    </source>
</evidence>
<comment type="subcellular location">
    <subcellularLocation>
        <location evidence="2">Membrane</location>
        <topology evidence="2">Multi-pass membrane protein</topology>
    </subcellularLocation>
</comment>
<keyword evidence="5 12" id="KW-0812">Transmembrane</keyword>
<evidence type="ECO:0000256" key="1">
    <source>
        <dbReference type="ARBA" id="ARBA00001947"/>
    </source>
</evidence>
<feature type="domain" description="Peptidase M50" evidence="13">
    <location>
        <begin position="102"/>
        <end position="160"/>
    </location>
</feature>
<comment type="cofactor">
    <cofactor evidence="1">
        <name>Zn(2+)</name>
        <dbReference type="ChEBI" id="CHEBI:29105"/>
    </cofactor>
</comment>
<comment type="similarity">
    <text evidence="3">Belongs to the peptidase M50B family.</text>
</comment>
<organism evidence="14 15">
    <name type="scientific">Candidatus Flavonifractor merdipullorum</name>
    <dbReference type="NCBI Taxonomy" id="2838590"/>
    <lineage>
        <taxon>Bacteria</taxon>
        <taxon>Bacillati</taxon>
        <taxon>Bacillota</taxon>
        <taxon>Clostridia</taxon>
        <taxon>Eubacteriales</taxon>
        <taxon>Oscillospiraceae</taxon>
        <taxon>Flavonifractor</taxon>
    </lineage>
</organism>
<keyword evidence="6" id="KW-0479">Metal-binding</keyword>
<dbReference type="InterPro" id="IPR008915">
    <property type="entry name" value="Peptidase_M50"/>
</dbReference>
<evidence type="ECO:0000313" key="14">
    <source>
        <dbReference type="EMBL" id="HIW93446.1"/>
    </source>
</evidence>
<keyword evidence="11 12" id="KW-0472">Membrane</keyword>
<dbReference type="PANTHER" id="PTHR39188">
    <property type="entry name" value="MEMBRANE-ASSOCIATED ZINC METALLOPROTEASE M50B"/>
    <property type="match status" value="1"/>
</dbReference>
<keyword evidence="8" id="KW-0862">Zinc</keyword>
<evidence type="ECO:0000256" key="9">
    <source>
        <dbReference type="ARBA" id="ARBA00022989"/>
    </source>
</evidence>
<evidence type="ECO:0000259" key="13">
    <source>
        <dbReference type="Pfam" id="PF02163"/>
    </source>
</evidence>
<keyword evidence="9 12" id="KW-1133">Transmembrane helix</keyword>
<evidence type="ECO:0000256" key="11">
    <source>
        <dbReference type="ARBA" id="ARBA00023136"/>
    </source>
</evidence>
<proteinExistence type="inferred from homology"/>
<reference evidence="14" key="1">
    <citation type="journal article" date="2021" name="PeerJ">
        <title>Extensive microbial diversity within the chicken gut microbiome revealed by metagenomics and culture.</title>
        <authorList>
            <person name="Gilroy R."/>
            <person name="Ravi A."/>
            <person name="Getino M."/>
            <person name="Pursley I."/>
            <person name="Horton D.L."/>
            <person name="Alikhan N.F."/>
            <person name="Baker D."/>
            <person name="Gharbi K."/>
            <person name="Hall N."/>
            <person name="Watson M."/>
            <person name="Adriaenssens E.M."/>
            <person name="Foster-Nyarko E."/>
            <person name="Jarju S."/>
            <person name="Secka A."/>
            <person name="Antonio M."/>
            <person name="Oren A."/>
            <person name="Chaudhuri R.R."/>
            <person name="La Ragione R."/>
            <person name="Hildebrand F."/>
            <person name="Pallen M.J."/>
        </authorList>
    </citation>
    <scope>NUCLEOTIDE SEQUENCE</scope>
    <source>
        <strain evidence="14">ChiGjej6B6-1540</strain>
    </source>
</reference>
<dbReference type="Proteomes" id="UP000824192">
    <property type="component" value="Unassembled WGS sequence"/>
</dbReference>
<keyword evidence="10" id="KW-0482">Metalloprotease</keyword>
<evidence type="ECO:0000313" key="15">
    <source>
        <dbReference type="Proteomes" id="UP000824192"/>
    </source>
</evidence>
<dbReference type="GO" id="GO:0006508">
    <property type="term" value="P:proteolysis"/>
    <property type="evidence" value="ECO:0007669"/>
    <property type="project" value="UniProtKB-KW"/>
</dbReference>
<dbReference type="PANTHER" id="PTHR39188:SF3">
    <property type="entry name" value="STAGE IV SPORULATION PROTEIN FB"/>
    <property type="match status" value="1"/>
</dbReference>
<evidence type="ECO:0000256" key="12">
    <source>
        <dbReference type="SAM" id="Phobius"/>
    </source>
</evidence>
<evidence type="ECO:0000256" key="4">
    <source>
        <dbReference type="ARBA" id="ARBA00022670"/>
    </source>
</evidence>
<feature type="non-terminal residue" evidence="14">
    <location>
        <position position="211"/>
    </location>
</feature>
<feature type="transmembrane region" description="Helical" evidence="12">
    <location>
        <begin position="107"/>
        <end position="125"/>
    </location>
</feature>
<feature type="transmembrane region" description="Helical" evidence="12">
    <location>
        <begin position="7"/>
        <end position="26"/>
    </location>
</feature>
<feature type="transmembrane region" description="Helical" evidence="12">
    <location>
        <begin position="145"/>
        <end position="165"/>
    </location>
</feature>
<reference evidence="14" key="2">
    <citation type="submission" date="2021-04" db="EMBL/GenBank/DDBJ databases">
        <authorList>
            <person name="Gilroy R."/>
        </authorList>
    </citation>
    <scope>NUCLEOTIDE SEQUENCE</scope>
    <source>
        <strain evidence="14">ChiGjej6B6-1540</strain>
    </source>
</reference>
<dbReference type="GO" id="GO:0008237">
    <property type="term" value="F:metallopeptidase activity"/>
    <property type="evidence" value="ECO:0007669"/>
    <property type="project" value="UniProtKB-KW"/>
</dbReference>
<feature type="transmembrane region" description="Helical" evidence="12">
    <location>
        <begin position="80"/>
        <end position="101"/>
    </location>
</feature>
<name>A0A9D1RVD0_9FIRM</name>
<protein>
    <recommendedName>
        <fullName evidence="13">Peptidase M50 domain-containing protein</fullName>
    </recommendedName>
</protein>
<evidence type="ECO:0000256" key="10">
    <source>
        <dbReference type="ARBA" id="ARBA00023049"/>
    </source>
</evidence>
<dbReference type="GO" id="GO:0046872">
    <property type="term" value="F:metal ion binding"/>
    <property type="evidence" value="ECO:0007669"/>
    <property type="project" value="UniProtKB-KW"/>
</dbReference>
<keyword evidence="7" id="KW-0378">Hydrolase</keyword>
<dbReference type="EMBL" id="DXGA01000061">
    <property type="protein sequence ID" value="HIW93446.1"/>
    <property type="molecule type" value="Genomic_DNA"/>
</dbReference>
<evidence type="ECO:0000256" key="5">
    <source>
        <dbReference type="ARBA" id="ARBA00022692"/>
    </source>
</evidence>
<evidence type="ECO:0000256" key="2">
    <source>
        <dbReference type="ARBA" id="ARBA00004141"/>
    </source>
</evidence>
<gene>
    <name evidence="14" type="ORF">H9868_02785</name>
</gene>
<dbReference type="Pfam" id="PF02163">
    <property type="entry name" value="Peptidase_M50"/>
    <property type="match status" value="1"/>
</dbReference>
<accession>A0A9D1RVD0</accession>
<evidence type="ECO:0000256" key="3">
    <source>
        <dbReference type="ARBA" id="ARBA00007931"/>
    </source>
</evidence>
<comment type="caution">
    <text evidence="14">The sequence shown here is derived from an EMBL/GenBank/DDBJ whole genome shotgun (WGS) entry which is preliminary data.</text>
</comment>
<dbReference type="AlphaFoldDB" id="A0A9D1RVD0"/>
<evidence type="ECO:0000256" key="7">
    <source>
        <dbReference type="ARBA" id="ARBA00022801"/>
    </source>
</evidence>